<sequence length="101" mass="11532">MCKERDRADRGEYEQLKERFEEEDDDYGYTTAVDAEYDWPLRRKPFTGAGPNDEEDILPPLSDLNIADNVGGMDMQQPPIQTHTTTPPPIIPPSERQAPKI</sequence>
<feature type="region of interest" description="Disordered" evidence="1">
    <location>
        <begin position="46"/>
        <end position="101"/>
    </location>
</feature>
<evidence type="ECO:0000313" key="2">
    <source>
        <dbReference type="EMBL" id="PCH37341.1"/>
    </source>
</evidence>
<reference evidence="2 3" key="1">
    <citation type="journal article" date="2012" name="Science">
        <title>The Paleozoic origin of enzymatic lignin decomposition reconstructed from 31 fungal genomes.</title>
        <authorList>
            <person name="Floudas D."/>
            <person name="Binder M."/>
            <person name="Riley R."/>
            <person name="Barry K."/>
            <person name="Blanchette R.A."/>
            <person name="Henrissat B."/>
            <person name="Martinez A.T."/>
            <person name="Otillar R."/>
            <person name="Spatafora J.W."/>
            <person name="Yadav J.S."/>
            <person name="Aerts A."/>
            <person name="Benoit I."/>
            <person name="Boyd A."/>
            <person name="Carlson A."/>
            <person name="Copeland A."/>
            <person name="Coutinho P.M."/>
            <person name="de Vries R.P."/>
            <person name="Ferreira P."/>
            <person name="Findley K."/>
            <person name="Foster B."/>
            <person name="Gaskell J."/>
            <person name="Glotzer D."/>
            <person name="Gorecki P."/>
            <person name="Heitman J."/>
            <person name="Hesse C."/>
            <person name="Hori C."/>
            <person name="Igarashi K."/>
            <person name="Jurgens J.A."/>
            <person name="Kallen N."/>
            <person name="Kersten P."/>
            <person name="Kohler A."/>
            <person name="Kuees U."/>
            <person name="Kumar T.K.A."/>
            <person name="Kuo A."/>
            <person name="LaButti K."/>
            <person name="Larrondo L.F."/>
            <person name="Lindquist E."/>
            <person name="Ling A."/>
            <person name="Lombard V."/>
            <person name="Lucas S."/>
            <person name="Lundell T."/>
            <person name="Martin R."/>
            <person name="McLaughlin D.J."/>
            <person name="Morgenstern I."/>
            <person name="Morin E."/>
            <person name="Murat C."/>
            <person name="Nagy L.G."/>
            <person name="Nolan M."/>
            <person name="Ohm R.A."/>
            <person name="Patyshakuliyeva A."/>
            <person name="Rokas A."/>
            <person name="Ruiz-Duenas F.J."/>
            <person name="Sabat G."/>
            <person name="Salamov A."/>
            <person name="Samejima M."/>
            <person name="Schmutz J."/>
            <person name="Slot J.C."/>
            <person name="St John F."/>
            <person name="Stenlid J."/>
            <person name="Sun H."/>
            <person name="Sun S."/>
            <person name="Syed K."/>
            <person name="Tsang A."/>
            <person name="Wiebenga A."/>
            <person name="Young D."/>
            <person name="Pisabarro A."/>
            <person name="Eastwood D.C."/>
            <person name="Martin F."/>
            <person name="Cullen D."/>
            <person name="Grigoriev I.V."/>
            <person name="Hibbett D.S."/>
        </authorList>
    </citation>
    <scope>NUCLEOTIDE SEQUENCE [LARGE SCALE GENOMIC DNA]</scope>
    <source>
        <strain evidence="2 3">MD-104</strain>
    </source>
</reference>
<dbReference type="AlphaFoldDB" id="A0A2H3J5W4"/>
<organism evidence="2 3">
    <name type="scientific">Wolfiporia cocos (strain MD-104)</name>
    <name type="common">Brown rot fungus</name>
    <dbReference type="NCBI Taxonomy" id="742152"/>
    <lineage>
        <taxon>Eukaryota</taxon>
        <taxon>Fungi</taxon>
        <taxon>Dikarya</taxon>
        <taxon>Basidiomycota</taxon>
        <taxon>Agaricomycotina</taxon>
        <taxon>Agaricomycetes</taxon>
        <taxon>Polyporales</taxon>
        <taxon>Phaeolaceae</taxon>
        <taxon>Wolfiporia</taxon>
    </lineage>
</organism>
<protein>
    <submittedName>
        <fullName evidence="2">Uncharacterized protein</fullName>
    </submittedName>
</protein>
<keyword evidence="3" id="KW-1185">Reference proteome</keyword>
<name>A0A2H3J5W4_WOLCO</name>
<evidence type="ECO:0000256" key="1">
    <source>
        <dbReference type="SAM" id="MobiDB-lite"/>
    </source>
</evidence>
<dbReference type="EMBL" id="KB467920">
    <property type="protein sequence ID" value="PCH37341.1"/>
    <property type="molecule type" value="Genomic_DNA"/>
</dbReference>
<dbReference type="Proteomes" id="UP000218811">
    <property type="component" value="Unassembled WGS sequence"/>
</dbReference>
<proteinExistence type="predicted"/>
<accession>A0A2H3J5W4</accession>
<feature type="compositionally biased region" description="Low complexity" evidence="1">
    <location>
        <begin position="76"/>
        <end position="85"/>
    </location>
</feature>
<evidence type="ECO:0000313" key="3">
    <source>
        <dbReference type="Proteomes" id="UP000218811"/>
    </source>
</evidence>
<gene>
    <name evidence="2" type="ORF">WOLCODRAFT_158070</name>
</gene>